<evidence type="ECO:0000256" key="1">
    <source>
        <dbReference type="HAMAP-Rule" id="MF_00691"/>
    </source>
</evidence>
<dbReference type="PANTHER" id="PTHR30292">
    <property type="entry name" value="UNCHARACTERIZED PROTEIN YBGL-RELATED"/>
    <property type="match status" value="1"/>
</dbReference>
<dbReference type="GO" id="GO:0017168">
    <property type="term" value="F:5-oxoprolinase (ATP-hydrolyzing) activity"/>
    <property type="evidence" value="ECO:0007669"/>
    <property type="project" value="UniProtKB-UniRule"/>
</dbReference>
<comment type="subunit">
    <text evidence="1">Forms a complex composed of PxpA, PxpB and PxpC.</text>
</comment>
<name>A0A849JXF0_9MICO</name>
<keyword evidence="4" id="KW-1185">Reference proteome</keyword>
<dbReference type="PANTHER" id="PTHR30292:SF0">
    <property type="entry name" value="5-OXOPROLINASE SUBUNIT A"/>
    <property type="match status" value="1"/>
</dbReference>
<dbReference type="SUPFAM" id="SSF88713">
    <property type="entry name" value="Glycoside hydrolase/deacetylase"/>
    <property type="match status" value="1"/>
</dbReference>
<gene>
    <name evidence="1" type="primary">pxpA</name>
    <name evidence="3" type="ORF">HLI28_06880</name>
</gene>
<keyword evidence="1" id="KW-0547">Nucleotide-binding</keyword>
<dbReference type="NCBIfam" id="NF003814">
    <property type="entry name" value="PRK05406.1-3"/>
    <property type="match status" value="1"/>
</dbReference>
<keyword evidence="1" id="KW-0067">ATP-binding</keyword>
<dbReference type="InterPro" id="IPR011330">
    <property type="entry name" value="Glyco_hydro/deAcase_b/a-brl"/>
</dbReference>
<comment type="function">
    <text evidence="1">Catalyzes the cleavage of 5-oxoproline to form L-glutamate coupled to the hydrolysis of ATP to ADP and inorganic phosphate.</text>
</comment>
<dbReference type="GO" id="GO:0005524">
    <property type="term" value="F:ATP binding"/>
    <property type="evidence" value="ECO:0007669"/>
    <property type="project" value="UniProtKB-UniRule"/>
</dbReference>
<dbReference type="EC" id="3.5.2.9" evidence="1"/>
<sequence length="262" mass="27473">MRTSDADTPRRIDLNSDLGEGVSTSEHAGDARMLEIVSSANIACAFHAGDPATIHRTVHAAVRRGVTVGAHVAYNDREGFGRRDLEVPSDELRADLVYQLGAIREIARSAGTTVRYVKPHGALYNTAAVDARVAEDVAAAVVTVDPELVLLGLPGSVALDAARAAGLVTAAEAFADRAYTATGRLVPRSVEGAVLHDPEEVAARMLRLVHEGVVRSIEGTDVTIVADSICVHGDTPGAARMAARLREVLTGAGVSLRPFVTS</sequence>
<accession>A0A849JXF0</accession>
<comment type="similarity">
    <text evidence="1">Belongs to the LamB/PxpA family.</text>
</comment>
<dbReference type="Proteomes" id="UP000557204">
    <property type="component" value="Unassembled WGS sequence"/>
</dbReference>
<evidence type="ECO:0000313" key="3">
    <source>
        <dbReference type="EMBL" id="NNU27264.1"/>
    </source>
</evidence>
<dbReference type="EMBL" id="JABFAJ010000011">
    <property type="protein sequence ID" value="NNU27264.1"/>
    <property type="molecule type" value="Genomic_DNA"/>
</dbReference>
<reference evidence="3 4" key="1">
    <citation type="submission" date="2020-05" db="EMBL/GenBank/DDBJ databases">
        <title>Genome sequence of Isoptericola sp. JC619 isolated from Chilika lagoon, India.</title>
        <authorList>
            <person name="Kumar D."/>
            <person name="Appam K."/>
            <person name="Gandham S."/>
            <person name="Uppada J."/>
            <person name="Sasikala C."/>
            <person name="Venkata Ramana C."/>
        </authorList>
    </citation>
    <scope>NUCLEOTIDE SEQUENCE [LARGE SCALE GENOMIC DNA]</scope>
    <source>
        <strain evidence="3 4">JC619</strain>
    </source>
</reference>
<dbReference type="RefSeq" id="WP_171246758.1">
    <property type="nucleotide sequence ID" value="NZ_JABFAJ010000011.1"/>
</dbReference>
<dbReference type="GO" id="GO:0005975">
    <property type="term" value="P:carbohydrate metabolic process"/>
    <property type="evidence" value="ECO:0007669"/>
    <property type="project" value="InterPro"/>
</dbReference>
<organism evidence="3 4">
    <name type="scientific">Isoptericola sediminis</name>
    <dbReference type="NCBI Taxonomy" id="2733572"/>
    <lineage>
        <taxon>Bacteria</taxon>
        <taxon>Bacillati</taxon>
        <taxon>Actinomycetota</taxon>
        <taxon>Actinomycetes</taxon>
        <taxon>Micrococcales</taxon>
        <taxon>Promicromonosporaceae</taxon>
        <taxon>Isoptericola</taxon>
    </lineage>
</organism>
<evidence type="ECO:0000256" key="2">
    <source>
        <dbReference type="SAM" id="MobiDB-lite"/>
    </source>
</evidence>
<dbReference type="CDD" id="cd10787">
    <property type="entry name" value="LamB_YcsF_like"/>
    <property type="match status" value="1"/>
</dbReference>
<proteinExistence type="inferred from homology"/>
<comment type="caution">
    <text evidence="3">The sequence shown here is derived from an EMBL/GenBank/DDBJ whole genome shotgun (WGS) entry which is preliminary data.</text>
</comment>
<dbReference type="Pfam" id="PF03746">
    <property type="entry name" value="LamB_YcsF"/>
    <property type="match status" value="1"/>
</dbReference>
<comment type="catalytic activity">
    <reaction evidence="1">
        <text>5-oxo-L-proline + ATP + 2 H2O = L-glutamate + ADP + phosphate + H(+)</text>
        <dbReference type="Rhea" id="RHEA:10348"/>
        <dbReference type="ChEBI" id="CHEBI:15377"/>
        <dbReference type="ChEBI" id="CHEBI:15378"/>
        <dbReference type="ChEBI" id="CHEBI:29985"/>
        <dbReference type="ChEBI" id="CHEBI:30616"/>
        <dbReference type="ChEBI" id="CHEBI:43474"/>
        <dbReference type="ChEBI" id="CHEBI:58402"/>
        <dbReference type="ChEBI" id="CHEBI:456216"/>
        <dbReference type="EC" id="3.5.2.9"/>
    </reaction>
</comment>
<dbReference type="HAMAP" id="MF_00691">
    <property type="entry name" value="PxpA"/>
    <property type="match status" value="1"/>
</dbReference>
<dbReference type="NCBIfam" id="NF003816">
    <property type="entry name" value="PRK05406.1-5"/>
    <property type="match status" value="1"/>
</dbReference>
<dbReference type="InterPro" id="IPR005501">
    <property type="entry name" value="LamB/YcsF/PxpA-like"/>
</dbReference>
<evidence type="ECO:0000313" key="4">
    <source>
        <dbReference type="Proteomes" id="UP000557204"/>
    </source>
</evidence>
<feature type="region of interest" description="Disordered" evidence="2">
    <location>
        <begin position="1"/>
        <end position="25"/>
    </location>
</feature>
<dbReference type="Gene3D" id="3.20.20.370">
    <property type="entry name" value="Glycoside hydrolase/deacetylase"/>
    <property type="match status" value="1"/>
</dbReference>
<protein>
    <recommendedName>
        <fullName evidence="1">5-oxoprolinase subunit A</fullName>
        <shortName evidence="1">5-OPase subunit A</shortName>
        <ecNumber evidence="1">3.5.2.9</ecNumber>
    </recommendedName>
    <alternativeName>
        <fullName evidence="1">5-oxoprolinase (ATP-hydrolyzing) subunit A</fullName>
    </alternativeName>
</protein>
<dbReference type="AlphaFoldDB" id="A0A849JXF0"/>
<keyword evidence="1" id="KW-0378">Hydrolase</keyword>
<feature type="compositionally biased region" description="Basic and acidic residues" evidence="2">
    <location>
        <begin position="1"/>
        <end position="14"/>
    </location>
</feature>